<protein>
    <submittedName>
        <fullName evidence="7">LexA family transcriptional regulator</fullName>
    </submittedName>
</protein>
<evidence type="ECO:0000313" key="8">
    <source>
        <dbReference type="Proteomes" id="UP000617634"/>
    </source>
</evidence>
<dbReference type="PROSITE" id="PS00501">
    <property type="entry name" value="SPASE_I_1"/>
    <property type="match status" value="1"/>
</dbReference>
<name>A0A931ML16_9SPHN</name>
<dbReference type="CDD" id="cd06529">
    <property type="entry name" value="S24_LexA-like"/>
    <property type="match status" value="1"/>
</dbReference>
<dbReference type="GO" id="GO:0016020">
    <property type="term" value="C:membrane"/>
    <property type="evidence" value="ECO:0007669"/>
    <property type="project" value="InterPro"/>
</dbReference>
<dbReference type="InterPro" id="IPR039418">
    <property type="entry name" value="LexA-like"/>
</dbReference>
<dbReference type="SUPFAM" id="SSF51306">
    <property type="entry name" value="LexA/Signal peptidase"/>
    <property type="match status" value="1"/>
</dbReference>
<feature type="domain" description="Peptidase S24/S26A/S26B/S26C" evidence="6">
    <location>
        <begin position="91"/>
        <end position="209"/>
    </location>
</feature>
<keyword evidence="4" id="KW-0238">DNA-binding</keyword>
<reference evidence="7" key="1">
    <citation type="submission" date="2020-11" db="EMBL/GenBank/DDBJ databases">
        <title>Novosphingobium aureum sp. nov., a marine bacterium isolated from sediment of a salt flat.</title>
        <authorList>
            <person name="Yoo Y."/>
            <person name="Kim J.-J."/>
        </authorList>
    </citation>
    <scope>NUCLEOTIDE SEQUENCE</scope>
    <source>
        <strain evidence="7">YJ-S2-02</strain>
    </source>
</reference>
<dbReference type="GO" id="GO:0006508">
    <property type="term" value="P:proteolysis"/>
    <property type="evidence" value="ECO:0007669"/>
    <property type="project" value="UniProtKB-KW"/>
</dbReference>
<dbReference type="Gene3D" id="2.10.109.10">
    <property type="entry name" value="Umud Fragment, subunit A"/>
    <property type="match status" value="1"/>
</dbReference>
<dbReference type="InterPro" id="IPR015927">
    <property type="entry name" value="Peptidase_S24_S26A/B/C"/>
</dbReference>
<dbReference type="GO" id="GO:0004252">
    <property type="term" value="F:serine-type endopeptidase activity"/>
    <property type="evidence" value="ECO:0007669"/>
    <property type="project" value="InterPro"/>
</dbReference>
<keyword evidence="2" id="KW-0378">Hydrolase</keyword>
<dbReference type="PANTHER" id="PTHR40661">
    <property type="match status" value="1"/>
</dbReference>
<evidence type="ECO:0000313" key="7">
    <source>
        <dbReference type="EMBL" id="MBH0113527.1"/>
    </source>
</evidence>
<gene>
    <name evidence="7" type="ORF">I5E68_11260</name>
</gene>
<comment type="caution">
    <text evidence="7">The sequence shown here is derived from an EMBL/GenBank/DDBJ whole genome shotgun (WGS) entry which is preliminary data.</text>
</comment>
<evidence type="ECO:0000256" key="3">
    <source>
        <dbReference type="ARBA" id="ARBA00023015"/>
    </source>
</evidence>
<evidence type="ECO:0000256" key="1">
    <source>
        <dbReference type="ARBA" id="ARBA00022670"/>
    </source>
</evidence>
<proteinExistence type="predicted"/>
<accession>A0A931ML16</accession>
<keyword evidence="8" id="KW-1185">Reference proteome</keyword>
<keyword evidence="1" id="KW-0645">Protease</keyword>
<dbReference type="PANTHER" id="PTHR40661:SF3">
    <property type="entry name" value="FELS-1 PROPHAGE TRANSCRIPTIONAL REGULATOR"/>
    <property type="match status" value="1"/>
</dbReference>
<evidence type="ECO:0000259" key="6">
    <source>
        <dbReference type="Pfam" id="PF00717"/>
    </source>
</evidence>
<dbReference type="Proteomes" id="UP000617634">
    <property type="component" value="Unassembled WGS sequence"/>
</dbReference>
<dbReference type="EMBL" id="JADZGI010000001">
    <property type="protein sequence ID" value="MBH0113527.1"/>
    <property type="molecule type" value="Genomic_DNA"/>
</dbReference>
<dbReference type="InterPro" id="IPR019756">
    <property type="entry name" value="Pept_S26A_signal_pept_1_Ser-AS"/>
</dbReference>
<evidence type="ECO:0000256" key="2">
    <source>
        <dbReference type="ARBA" id="ARBA00022801"/>
    </source>
</evidence>
<dbReference type="AlphaFoldDB" id="A0A931ML16"/>
<organism evidence="7 8">
    <name type="scientific">Novosphingobium aureum</name>
    <dbReference type="NCBI Taxonomy" id="2792964"/>
    <lineage>
        <taxon>Bacteria</taxon>
        <taxon>Pseudomonadati</taxon>
        <taxon>Pseudomonadota</taxon>
        <taxon>Alphaproteobacteria</taxon>
        <taxon>Sphingomonadales</taxon>
        <taxon>Sphingomonadaceae</taxon>
        <taxon>Novosphingobium</taxon>
    </lineage>
</organism>
<keyword evidence="3" id="KW-0805">Transcription regulation</keyword>
<dbReference type="InterPro" id="IPR036286">
    <property type="entry name" value="LexA/Signal_pep-like_sf"/>
</dbReference>
<evidence type="ECO:0000256" key="5">
    <source>
        <dbReference type="ARBA" id="ARBA00023163"/>
    </source>
</evidence>
<sequence>MVSDPVRARLLDLAAERAVSLAALSRMLGKNASYLQQFIRKGSPRKLEEEDRGKLARFFGVDERELGASEKSRVEDVEGWAPVARLAIGAAAGSGVFNEAEQGGEAGFDTIRFSRRWLRALGLDPSHLAAITVTGDSMEPTLRDGDEILVDQRRAPLCDAIHVVRIEDALLVKRVETGRGGSVLLISDNPAYRPIECAPGEVDVVGRVVWKGGRL</sequence>
<dbReference type="GO" id="GO:0003677">
    <property type="term" value="F:DNA binding"/>
    <property type="evidence" value="ECO:0007669"/>
    <property type="project" value="UniProtKB-KW"/>
</dbReference>
<keyword evidence="5" id="KW-0804">Transcription</keyword>
<dbReference type="RefSeq" id="WP_197163756.1">
    <property type="nucleotide sequence ID" value="NZ_JADZGI010000001.1"/>
</dbReference>
<evidence type="ECO:0000256" key="4">
    <source>
        <dbReference type="ARBA" id="ARBA00023125"/>
    </source>
</evidence>
<dbReference type="Pfam" id="PF00717">
    <property type="entry name" value="Peptidase_S24"/>
    <property type="match status" value="1"/>
</dbReference>